<name>A0A232F5I9_9HYME</name>
<protein>
    <submittedName>
        <fullName evidence="1">Uncharacterized protein</fullName>
    </submittedName>
</protein>
<organism evidence="1 2">
    <name type="scientific">Trichomalopsis sarcophagae</name>
    <dbReference type="NCBI Taxonomy" id="543379"/>
    <lineage>
        <taxon>Eukaryota</taxon>
        <taxon>Metazoa</taxon>
        <taxon>Ecdysozoa</taxon>
        <taxon>Arthropoda</taxon>
        <taxon>Hexapoda</taxon>
        <taxon>Insecta</taxon>
        <taxon>Pterygota</taxon>
        <taxon>Neoptera</taxon>
        <taxon>Endopterygota</taxon>
        <taxon>Hymenoptera</taxon>
        <taxon>Apocrita</taxon>
        <taxon>Proctotrupomorpha</taxon>
        <taxon>Chalcidoidea</taxon>
        <taxon>Pteromalidae</taxon>
        <taxon>Pteromalinae</taxon>
        <taxon>Trichomalopsis</taxon>
    </lineage>
</organism>
<gene>
    <name evidence="1" type="ORF">TSAR_002394</name>
</gene>
<dbReference type="Proteomes" id="UP000215335">
    <property type="component" value="Unassembled WGS sequence"/>
</dbReference>
<evidence type="ECO:0000313" key="2">
    <source>
        <dbReference type="Proteomes" id="UP000215335"/>
    </source>
</evidence>
<comment type="caution">
    <text evidence="1">The sequence shown here is derived from an EMBL/GenBank/DDBJ whole genome shotgun (WGS) entry which is preliminary data.</text>
</comment>
<sequence>MMMMSQSRQVLIGWMDLGPEICPQKPMASDAQLKTKKKDICWGCNVLVRRLLRIVQESLAEGLRSEKVTLGNGFDDVDVAEADDPEP</sequence>
<proteinExistence type="predicted"/>
<reference evidence="1 2" key="1">
    <citation type="journal article" date="2017" name="Curr. Biol.">
        <title>The Evolution of Venom by Co-option of Single-Copy Genes.</title>
        <authorList>
            <person name="Martinson E.O."/>
            <person name="Mrinalini"/>
            <person name="Kelkar Y.D."/>
            <person name="Chang C.H."/>
            <person name="Werren J.H."/>
        </authorList>
    </citation>
    <scope>NUCLEOTIDE SEQUENCE [LARGE SCALE GENOMIC DNA]</scope>
    <source>
        <strain evidence="1 2">Alberta</strain>
        <tissue evidence="1">Whole body</tissue>
    </source>
</reference>
<dbReference type="EMBL" id="NNAY01000886">
    <property type="protein sequence ID" value="OXU26061.1"/>
    <property type="molecule type" value="Genomic_DNA"/>
</dbReference>
<accession>A0A232F5I9</accession>
<keyword evidence="2" id="KW-1185">Reference proteome</keyword>
<dbReference type="AlphaFoldDB" id="A0A232F5I9"/>
<evidence type="ECO:0000313" key="1">
    <source>
        <dbReference type="EMBL" id="OXU26061.1"/>
    </source>
</evidence>